<proteinExistence type="predicted"/>
<dbReference type="InParanoid" id="K5VBK8"/>
<dbReference type="KEGG" id="pco:PHACADRAFT_266331"/>
<sequence length="63" mass="6663">MTNAPSEFPRCKGAKVSKGDVGGVGLDMLAAFWGAVIEEVLTVVLYLCAPSETTDPKGDLRFC</sequence>
<dbReference type="EMBL" id="JH931005">
    <property type="protein sequence ID" value="EKM48483.1"/>
    <property type="molecule type" value="Genomic_DNA"/>
</dbReference>
<reference evidence="1 2" key="1">
    <citation type="journal article" date="2012" name="BMC Genomics">
        <title>Comparative genomics of the white-rot fungi, Phanerochaete carnosa and P. chrysosporium, to elucidate the genetic basis of the distinct wood types they colonize.</title>
        <authorList>
            <person name="Suzuki H."/>
            <person name="MacDonald J."/>
            <person name="Syed K."/>
            <person name="Salamov A."/>
            <person name="Hori C."/>
            <person name="Aerts A."/>
            <person name="Henrissat B."/>
            <person name="Wiebenga A."/>
            <person name="vanKuyk P.A."/>
            <person name="Barry K."/>
            <person name="Lindquist E."/>
            <person name="LaButti K."/>
            <person name="Lapidus A."/>
            <person name="Lucas S."/>
            <person name="Coutinho P."/>
            <person name="Gong Y."/>
            <person name="Samejima M."/>
            <person name="Mahadevan R."/>
            <person name="Abou-Zaid M."/>
            <person name="de Vries R.P."/>
            <person name="Igarashi K."/>
            <person name="Yadav J.S."/>
            <person name="Grigoriev I.V."/>
            <person name="Master E.R."/>
        </authorList>
    </citation>
    <scope>NUCLEOTIDE SEQUENCE [LARGE SCALE GENOMIC DNA]</scope>
    <source>
        <strain evidence="1 2">HHB-10118-sp</strain>
    </source>
</reference>
<evidence type="ECO:0000313" key="1">
    <source>
        <dbReference type="EMBL" id="EKM48483.1"/>
    </source>
</evidence>
<gene>
    <name evidence="1" type="ORF">PHACADRAFT_266331</name>
</gene>
<protein>
    <submittedName>
        <fullName evidence="1">Uncharacterized protein</fullName>
    </submittedName>
</protein>
<dbReference type="GeneID" id="18919374"/>
<accession>K5VBK8</accession>
<evidence type="ECO:0000313" key="2">
    <source>
        <dbReference type="Proteomes" id="UP000008370"/>
    </source>
</evidence>
<dbReference type="RefSeq" id="XP_007402964.1">
    <property type="nucleotide sequence ID" value="XM_007402902.1"/>
</dbReference>
<organism evidence="1 2">
    <name type="scientific">Phanerochaete carnosa (strain HHB-10118-sp)</name>
    <name type="common">White-rot fungus</name>
    <name type="synonym">Peniophora carnosa</name>
    <dbReference type="NCBI Taxonomy" id="650164"/>
    <lineage>
        <taxon>Eukaryota</taxon>
        <taxon>Fungi</taxon>
        <taxon>Dikarya</taxon>
        <taxon>Basidiomycota</taxon>
        <taxon>Agaricomycotina</taxon>
        <taxon>Agaricomycetes</taxon>
        <taxon>Polyporales</taxon>
        <taxon>Phanerochaetaceae</taxon>
        <taxon>Phanerochaete</taxon>
    </lineage>
</organism>
<name>K5VBK8_PHACS</name>
<dbReference type="AlphaFoldDB" id="K5VBK8"/>
<dbReference type="Proteomes" id="UP000008370">
    <property type="component" value="Unassembled WGS sequence"/>
</dbReference>
<dbReference type="HOGENOM" id="CLU_2886559_0_0_1"/>
<keyword evidence="2" id="KW-1185">Reference proteome</keyword>